<proteinExistence type="predicted"/>
<protein>
    <submittedName>
        <fullName evidence="1">Uncharacterized protein</fullName>
    </submittedName>
</protein>
<evidence type="ECO:0000313" key="2">
    <source>
        <dbReference type="EMBL" id="CAL4777563.1"/>
    </source>
</evidence>
<dbReference type="EMBL" id="CAMXCT020001452">
    <property type="protein sequence ID" value="CAL1143626.1"/>
    <property type="molecule type" value="Genomic_DNA"/>
</dbReference>
<dbReference type="AlphaFoldDB" id="A0A9P1CHA8"/>
<reference evidence="1" key="1">
    <citation type="submission" date="2022-10" db="EMBL/GenBank/DDBJ databases">
        <authorList>
            <person name="Chen Y."/>
            <person name="Dougan E. K."/>
            <person name="Chan C."/>
            <person name="Rhodes N."/>
            <person name="Thang M."/>
        </authorList>
    </citation>
    <scope>NUCLEOTIDE SEQUENCE</scope>
</reference>
<comment type="caution">
    <text evidence="1">The sequence shown here is derived from an EMBL/GenBank/DDBJ whole genome shotgun (WGS) entry which is preliminary data.</text>
</comment>
<organism evidence="1">
    <name type="scientific">Cladocopium goreaui</name>
    <dbReference type="NCBI Taxonomy" id="2562237"/>
    <lineage>
        <taxon>Eukaryota</taxon>
        <taxon>Sar</taxon>
        <taxon>Alveolata</taxon>
        <taxon>Dinophyceae</taxon>
        <taxon>Suessiales</taxon>
        <taxon>Symbiodiniaceae</taxon>
        <taxon>Cladocopium</taxon>
    </lineage>
</organism>
<dbReference type="EMBL" id="CAMXCT030001452">
    <property type="protein sequence ID" value="CAL4777563.1"/>
    <property type="molecule type" value="Genomic_DNA"/>
</dbReference>
<dbReference type="EMBL" id="CAMXCT010001452">
    <property type="protein sequence ID" value="CAI3990251.1"/>
    <property type="molecule type" value="Genomic_DNA"/>
</dbReference>
<evidence type="ECO:0000313" key="3">
    <source>
        <dbReference type="Proteomes" id="UP001152797"/>
    </source>
</evidence>
<name>A0A9P1CHA8_9DINO</name>
<feature type="non-terminal residue" evidence="1">
    <location>
        <position position="107"/>
    </location>
</feature>
<keyword evidence="3" id="KW-1185">Reference proteome</keyword>
<sequence length="107" mass="11002">AATRLRQHRGLGDCRSGLSSPFRGRVVGGAVTPPLDSEDGAGTLGVSVGAGSSARQRLLLLSQLRGLPVHGWSGRAGDAQRCDSSVLGHFDGLFGWPEAWRAPGAVG</sequence>
<dbReference type="Proteomes" id="UP001152797">
    <property type="component" value="Unassembled WGS sequence"/>
</dbReference>
<evidence type="ECO:0000313" key="1">
    <source>
        <dbReference type="EMBL" id="CAI3990251.1"/>
    </source>
</evidence>
<feature type="non-terminal residue" evidence="1">
    <location>
        <position position="1"/>
    </location>
</feature>
<accession>A0A9P1CHA8</accession>
<gene>
    <name evidence="1" type="ORF">C1SCF055_LOCUS17252</name>
</gene>
<reference evidence="2 3" key="2">
    <citation type="submission" date="2024-05" db="EMBL/GenBank/DDBJ databases">
        <authorList>
            <person name="Chen Y."/>
            <person name="Shah S."/>
            <person name="Dougan E. K."/>
            <person name="Thang M."/>
            <person name="Chan C."/>
        </authorList>
    </citation>
    <scope>NUCLEOTIDE SEQUENCE [LARGE SCALE GENOMIC DNA]</scope>
</reference>